<dbReference type="Proteomes" id="UP000029096">
    <property type="component" value="Unassembled WGS sequence"/>
</dbReference>
<dbReference type="eggNOG" id="ENOG5032VSG">
    <property type="taxonomic scope" value="Bacteria"/>
</dbReference>
<keyword evidence="2" id="KW-1133">Transmembrane helix</keyword>
<feature type="region of interest" description="Disordered" evidence="1">
    <location>
        <begin position="487"/>
        <end position="508"/>
    </location>
</feature>
<keyword evidence="2" id="KW-0812">Transmembrane</keyword>
<dbReference type="STRING" id="1437606.BBOH_1566"/>
<organism evidence="3 4">
    <name type="scientific">Bifidobacterium bohemicum DSM 22767</name>
    <dbReference type="NCBI Taxonomy" id="1437606"/>
    <lineage>
        <taxon>Bacteria</taxon>
        <taxon>Bacillati</taxon>
        <taxon>Actinomycetota</taxon>
        <taxon>Actinomycetes</taxon>
        <taxon>Bifidobacteriales</taxon>
        <taxon>Bifidobacteriaceae</taxon>
        <taxon>Bifidobacterium</taxon>
    </lineage>
</organism>
<feature type="region of interest" description="Disordered" evidence="1">
    <location>
        <begin position="53"/>
        <end position="85"/>
    </location>
</feature>
<reference evidence="3 4" key="1">
    <citation type="submission" date="2014-03" db="EMBL/GenBank/DDBJ databases">
        <title>Genomics of Bifidobacteria.</title>
        <authorList>
            <person name="Ventura M."/>
            <person name="Milani C."/>
            <person name="Lugli G.A."/>
        </authorList>
    </citation>
    <scope>NUCLEOTIDE SEQUENCE [LARGE SCALE GENOMIC DNA]</scope>
    <source>
        <strain evidence="3 4">DSM 22767</strain>
    </source>
</reference>
<name>A0A086ZE87_9BIFI</name>
<feature type="compositionally biased region" description="Basic and acidic residues" evidence="1">
    <location>
        <begin position="199"/>
        <end position="208"/>
    </location>
</feature>
<accession>A0A086ZE87</accession>
<feature type="compositionally biased region" description="Basic and acidic residues" evidence="1">
    <location>
        <begin position="444"/>
        <end position="458"/>
    </location>
</feature>
<keyword evidence="2" id="KW-0472">Membrane</keyword>
<keyword evidence="4" id="KW-1185">Reference proteome</keyword>
<evidence type="ECO:0000313" key="3">
    <source>
        <dbReference type="EMBL" id="KFI44837.1"/>
    </source>
</evidence>
<feature type="transmembrane region" description="Helical" evidence="2">
    <location>
        <begin position="6"/>
        <end position="23"/>
    </location>
</feature>
<dbReference type="AlphaFoldDB" id="A0A086ZE87"/>
<evidence type="ECO:0008006" key="5">
    <source>
        <dbReference type="Google" id="ProtNLM"/>
    </source>
</evidence>
<evidence type="ECO:0000313" key="4">
    <source>
        <dbReference type="Proteomes" id="UP000029096"/>
    </source>
</evidence>
<gene>
    <name evidence="3" type="ORF">BBOH_1566</name>
</gene>
<feature type="region of interest" description="Disordered" evidence="1">
    <location>
        <begin position="168"/>
        <end position="331"/>
    </location>
</feature>
<feature type="compositionally biased region" description="Polar residues" evidence="1">
    <location>
        <begin position="391"/>
        <end position="409"/>
    </location>
</feature>
<feature type="transmembrane region" description="Helical" evidence="2">
    <location>
        <begin position="137"/>
        <end position="156"/>
    </location>
</feature>
<evidence type="ECO:0000256" key="2">
    <source>
        <dbReference type="SAM" id="Phobius"/>
    </source>
</evidence>
<sequence>MNYESVSGVVVLVIFVMLVVVWLPNRTVDSMRKAQKHQEDKYSSSLHLVDAHSGTRFSDDSGPSEEGTAMRSNETGHAPNRPVVGRKELKVHEEKRVAHVRELRRAAARRRAIIATGLLIVSIAVLAIAFPLHFSPLFALIPAALLAVVLVAGARASKHAREWERNLKARNAAKSQQVKPASRTHRVDRRPGHVVADADANRQVDRARGGHGKTVVSTADDQPTGVLETSEIRSIVEQSKRKDAGDRARTAQEIEAPKANAADESEARISGSANRVRTKAGAVSEIRVEAEDAAGSSKPASAGNASSDKPRPGEESKTAVSKTDKPNASRSVVTMTAAAKAALHAESSQIDAVPDATNELQRVHPAGALNVVDMAPTNQDLISFSLGAPRNPQTATQEPQSLEIKSTRQVAKAVPSRVEEAAADANATKASATDKGKNPVGKSLSEDKSGARVDESSRARGGRAAESGEPANACTFHDAELAAKVEAPAVSSDSLGTGLESILARRGA</sequence>
<feature type="compositionally biased region" description="Basic and acidic residues" evidence="1">
    <location>
        <begin position="238"/>
        <end position="256"/>
    </location>
</feature>
<dbReference type="EMBL" id="JGYP01000005">
    <property type="protein sequence ID" value="KFI44837.1"/>
    <property type="molecule type" value="Genomic_DNA"/>
</dbReference>
<evidence type="ECO:0000256" key="1">
    <source>
        <dbReference type="SAM" id="MobiDB-lite"/>
    </source>
</evidence>
<feature type="compositionally biased region" description="Basic and acidic residues" evidence="1">
    <location>
        <begin position="308"/>
        <end position="327"/>
    </location>
</feature>
<protein>
    <recommendedName>
        <fullName evidence="5">Membrane-associated protein</fullName>
    </recommendedName>
</protein>
<feature type="region of interest" description="Disordered" evidence="1">
    <location>
        <begin position="385"/>
        <end position="472"/>
    </location>
</feature>
<comment type="caution">
    <text evidence="3">The sequence shown here is derived from an EMBL/GenBank/DDBJ whole genome shotgun (WGS) entry which is preliminary data.</text>
</comment>
<proteinExistence type="predicted"/>
<feature type="transmembrane region" description="Helical" evidence="2">
    <location>
        <begin position="112"/>
        <end position="131"/>
    </location>
</feature>